<name>A0A1I7HJ97_9FLAO</name>
<proteinExistence type="predicted"/>
<protein>
    <submittedName>
        <fullName evidence="2">CarboxypepD_reg-like domain-containing protein</fullName>
    </submittedName>
</protein>
<dbReference type="EMBL" id="FPBK01000009">
    <property type="protein sequence ID" value="SFU60659.1"/>
    <property type="molecule type" value="Genomic_DNA"/>
</dbReference>
<dbReference type="Proteomes" id="UP000199138">
    <property type="component" value="Unassembled WGS sequence"/>
</dbReference>
<keyword evidence="1" id="KW-0732">Signal</keyword>
<gene>
    <name evidence="2" type="ORF">SAMN05216480_109126</name>
</gene>
<dbReference type="RefSeq" id="WP_177229117.1">
    <property type="nucleotide sequence ID" value="NZ_FPBK01000009.1"/>
</dbReference>
<accession>A0A1I7HJ97</accession>
<dbReference type="AlphaFoldDB" id="A0A1I7HJ97"/>
<dbReference type="Gene3D" id="2.60.40.1120">
    <property type="entry name" value="Carboxypeptidase-like, regulatory domain"/>
    <property type="match status" value="1"/>
</dbReference>
<feature type="signal peptide" evidence="1">
    <location>
        <begin position="1"/>
        <end position="23"/>
    </location>
</feature>
<keyword evidence="3" id="KW-1185">Reference proteome</keyword>
<evidence type="ECO:0000313" key="2">
    <source>
        <dbReference type="EMBL" id="SFU60659.1"/>
    </source>
</evidence>
<sequence>MKLYAFMFAMVCWLFSVSTASLAAQSLEGYIVDSLTEKGLPYANVSLNLTNKGTSTSEEGHFLLSIATYTPQDSLVISFIGYQPQTIAVSDAMQQTELLVKLQPEVSVLDEVVVTNSAIAYSAGTENLGVHHKKTAYPMSVPFGYEVATLIDNPQHKAGRLEAIQFKLKEKEKEGYTIFKAYFRLSFYEVNNGFPGTYLSSANIIIVPDGSNTVKIPLEAYHIRFPETGLFVGIETIAPEDHSEHKGMYLTTPNILFTHTDTQRYFKRYRGKEWTQQQSKSVFKPKLYNVPYMKLKVRYRK</sequence>
<reference evidence="2 3" key="1">
    <citation type="submission" date="2016-10" db="EMBL/GenBank/DDBJ databases">
        <authorList>
            <person name="de Groot N.N."/>
        </authorList>
    </citation>
    <scope>NUCLEOTIDE SEQUENCE [LARGE SCALE GENOMIC DNA]</scope>
    <source>
        <strain evidence="2 3">CGMCC 1.12333</strain>
    </source>
</reference>
<dbReference type="STRING" id="1224947.SAMN05216480_109126"/>
<dbReference type="Pfam" id="PF13715">
    <property type="entry name" value="CarbopepD_reg_2"/>
    <property type="match status" value="1"/>
</dbReference>
<organism evidence="2 3">
    <name type="scientific">Pustulibacterium marinum</name>
    <dbReference type="NCBI Taxonomy" id="1224947"/>
    <lineage>
        <taxon>Bacteria</taxon>
        <taxon>Pseudomonadati</taxon>
        <taxon>Bacteroidota</taxon>
        <taxon>Flavobacteriia</taxon>
        <taxon>Flavobacteriales</taxon>
        <taxon>Flavobacteriaceae</taxon>
        <taxon>Pustulibacterium</taxon>
    </lineage>
</organism>
<evidence type="ECO:0000313" key="3">
    <source>
        <dbReference type="Proteomes" id="UP000199138"/>
    </source>
</evidence>
<dbReference type="InterPro" id="IPR008969">
    <property type="entry name" value="CarboxyPept-like_regulatory"/>
</dbReference>
<feature type="chain" id="PRO_5011642512" evidence="1">
    <location>
        <begin position="24"/>
        <end position="301"/>
    </location>
</feature>
<evidence type="ECO:0000256" key="1">
    <source>
        <dbReference type="SAM" id="SignalP"/>
    </source>
</evidence>
<dbReference type="SUPFAM" id="SSF49464">
    <property type="entry name" value="Carboxypeptidase regulatory domain-like"/>
    <property type="match status" value="1"/>
</dbReference>